<dbReference type="PATRIC" id="fig|1420583.3.peg.1818"/>
<dbReference type="InterPro" id="IPR050109">
    <property type="entry name" value="HTH-type_TetR-like_transc_reg"/>
</dbReference>
<evidence type="ECO:0000256" key="1">
    <source>
        <dbReference type="ARBA" id="ARBA00022491"/>
    </source>
</evidence>
<dbReference type="SUPFAM" id="SSF48498">
    <property type="entry name" value="Tetracyclin repressor-like, C-terminal domain"/>
    <property type="match status" value="1"/>
</dbReference>
<keyword evidence="1" id="KW-0678">Repressor</keyword>
<sequence length="235" mass="26241">MNDKSSNISKRRRTARAKDSADYVAKRAEVLGAAATLFKQQGFHSTRLVDVAREAGLDRATIYYYAGSKEELLQDIVGGVLDTAIAAAEELRANDALTGMQRLHQIFVILMTSYEENYPATFVYIQEQMHQVGVQETEWAQLIMKRTRLFDRMLIDFIKEGIEDGDLRSDIPPRLHENALFGMLNWTHRWFVPGGSLTGRQVAETFWSIYTGGALTDAGRAKALPSPPVLSAVTG</sequence>
<feature type="DNA-binding region" description="H-T-H motif" evidence="5">
    <location>
        <begin position="47"/>
        <end position="66"/>
    </location>
</feature>
<dbReference type="Pfam" id="PF17932">
    <property type="entry name" value="TetR_C_24"/>
    <property type="match status" value="1"/>
</dbReference>
<dbReference type="InterPro" id="IPR001647">
    <property type="entry name" value="HTH_TetR"/>
</dbReference>
<dbReference type="Gene3D" id="1.10.10.60">
    <property type="entry name" value="Homeodomain-like"/>
    <property type="match status" value="1"/>
</dbReference>
<dbReference type="GO" id="GO:0000976">
    <property type="term" value="F:transcription cis-regulatory region binding"/>
    <property type="evidence" value="ECO:0007669"/>
    <property type="project" value="TreeGrafter"/>
</dbReference>
<dbReference type="AlphaFoldDB" id="A0A0J7Y2U3"/>
<reference evidence="7 8" key="1">
    <citation type="journal article" date="2015" name="G3 (Bethesda)">
        <title>Insights into Ongoing Evolution of the Hexachlorocyclohexane Catabolic Pathway from Comparative Genomics of Ten Sphingomonadaceae Strains.</title>
        <authorList>
            <person name="Pearce S.L."/>
            <person name="Oakeshott J.G."/>
            <person name="Pandey G."/>
        </authorList>
    </citation>
    <scope>NUCLEOTIDE SEQUENCE [LARGE SCALE GENOMIC DNA]</scope>
    <source>
        <strain evidence="7 8">LL01</strain>
    </source>
</reference>
<dbReference type="STRING" id="1420583.V473_09055"/>
<dbReference type="InterPro" id="IPR036271">
    <property type="entry name" value="Tet_transcr_reg_TetR-rel_C_sf"/>
</dbReference>
<organism evidence="7 8">
    <name type="scientific">Sphingobium cupriresistens LL01</name>
    <dbReference type="NCBI Taxonomy" id="1420583"/>
    <lineage>
        <taxon>Bacteria</taxon>
        <taxon>Pseudomonadati</taxon>
        <taxon>Pseudomonadota</taxon>
        <taxon>Alphaproteobacteria</taxon>
        <taxon>Sphingomonadales</taxon>
        <taxon>Sphingomonadaceae</taxon>
        <taxon>Sphingobium</taxon>
    </lineage>
</organism>
<evidence type="ECO:0000313" key="7">
    <source>
        <dbReference type="EMBL" id="KMS58266.1"/>
    </source>
</evidence>
<comment type="caution">
    <text evidence="7">The sequence shown here is derived from an EMBL/GenBank/DDBJ whole genome shotgun (WGS) entry which is preliminary data.</text>
</comment>
<dbReference type="SUPFAM" id="SSF46689">
    <property type="entry name" value="Homeodomain-like"/>
    <property type="match status" value="1"/>
</dbReference>
<dbReference type="EMBL" id="JACT01000001">
    <property type="protein sequence ID" value="KMS58266.1"/>
    <property type="molecule type" value="Genomic_DNA"/>
</dbReference>
<evidence type="ECO:0000256" key="2">
    <source>
        <dbReference type="ARBA" id="ARBA00023015"/>
    </source>
</evidence>
<dbReference type="InterPro" id="IPR041490">
    <property type="entry name" value="KstR2_TetR_C"/>
</dbReference>
<name>A0A0J7Y2U3_9SPHN</name>
<dbReference type="Pfam" id="PF00440">
    <property type="entry name" value="TetR_N"/>
    <property type="match status" value="1"/>
</dbReference>
<dbReference type="Proteomes" id="UP000052232">
    <property type="component" value="Unassembled WGS sequence"/>
</dbReference>
<dbReference type="InterPro" id="IPR009057">
    <property type="entry name" value="Homeodomain-like_sf"/>
</dbReference>
<evidence type="ECO:0000313" key="8">
    <source>
        <dbReference type="Proteomes" id="UP000052232"/>
    </source>
</evidence>
<feature type="domain" description="HTH tetR-type" evidence="6">
    <location>
        <begin position="24"/>
        <end position="84"/>
    </location>
</feature>
<gene>
    <name evidence="7" type="ORF">V473_09055</name>
</gene>
<dbReference type="PROSITE" id="PS50977">
    <property type="entry name" value="HTH_TETR_2"/>
    <property type="match status" value="1"/>
</dbReference>
<keyword evidence="4" id="KW-0804">Transcription</keyword>
<dbReference type="PANTHER" id="PTHR30055">
    <property type="entry name" value="HTH-TYPE TRANSCRIPTIONAL REGULATOR RUTR"/>
    <property type="match status" value="1"/>
</dbReference>
<dbReference type="PRINTS" id="PR00455">
    <property type="entry name" value="HTHTETR"/>
</dbReference>
<dbReference type="PANTHER" id="PTHR30055:SF175">
    <property type="entry name" value="HTH-TYPE TRANSCRIPTIONAL REPRESSOR KSTR2"/>
    <property type="match status" value="1"/>
</dbReference>
<protein>
    <submittedName>
        <fullName evidence="7">TetR family transcriptional regulator</fullName>
    </submittedName>
</protein>
<accession>A0A0J7Y2U3</accession>
<evidence type="ECO:0000256" key="3">
    <source>
        <dbReference type="ARBA" id="ARBA00023125"/>
    </source>
</evidence>
<proteinExistence type="predicted"/>
<dbReference type="GO" id="GO:0003700">
    <property type="term" value="F:DNA-binding transcription factor activity"/>
    <property type="evidence" value="ECO:0007669"/>
    <property type="project" value="TreeGrafter"/>
</dbReference>
<dbReference type="Gene3D" id="1.10.357.10">
    <property type="entry name" value="Tetracycline Repressor, domain 2"/>
    <property type="match status" value="1"/>
</dbReference>
<evidence type="ECO:0000259" key="6">
    <source>
        <dbReference type="PROSITE" id="PS50977"/>
    </source>
</evidence>
<keyword evidence="2" id="KW-0805">Transcription regulation</keyword>
<evidence type="ECO:0000256" key="4">
    <source>
        <dbReference type="ARBA" id="ARBA00023163"/>
    </source>
</evidence>
<keyword evidence="8" id="KW-1185">Reference proteome</keyword>
<evidence type="ECO:0000256" key="5">
    <source>
        <dbReference type="PROSITE-ProRule" id="PRU00335"/>
    </source>
</evidence>
<keyword evidence="3 5" id="KW-0238">DNA-binding</keyword>